<dbReference type="GO" id="GO:0003677">
    <property type="term" value="F:DNA binding"/>
    <property type="evidence" value="ECO:0007669"/>
    <property type="project" value="InterPro"/>
</dbReference>
<dbReference type="SMART" id="SM00530">
    <property type="entry name" value="HTH_XRE"/>
    <property type="match status" value="1"/>
</dbReference>
<organism evidence="2">
    <name type="scientific">Streptomyces sp. R33</name>
    <dbReference type="NCBI Taxonomy" id="3238629"/>
    <lineage>
        <taxon>Bacteria</taxon>
        <taxon>Bacillati</taxon>
        <taxon>Actinomycetota</taxon>
        <taxon>Actinomycetes</taxon>
        <taxon>Kitasatosporales</taxon>
        <taxon>Streptomycetaceae</taxon>
        <taxon>Streptomyces</taxon>
    </lineage>
</organism>
<gene>
    <name evidence="2" type="ORF">AB5J51_00285</name>
</gene>
<dbReference type="SUPFAM" id="SSF48452">
    <property type="entry name" value="TPR-like"/>
    <property type="match status" value="1"/>
</dbReference>
<sequence>MRQDPFGELLAKLRRRAGRTQEQQVDAIHAVSGRNAMTRRELSRYENNETIPTTPTIRDMAAAYGMLAEDLLQEAQHARARRRRDRAALDERDDQNVKRRTLLEGAVVVAAGSAEPWTRLTHAISGAGGIDEQATRVLVDETRRLHTSEMQVEAAHLRYRVNTHLDAITSVLPRAGRQQQALTIAAGETAALAGWLAWDLGDHRTARSYYQVAAECSSAAGHPPLRALSLAYTSYGCVPNEAITLLREAEQCVRGPGHATAAAWIHARHAEEAARLGDELQALRALDRARIAYEYADHTAEEAWVQFMTPSRRDSLVLSVYGQLRHPELLDAANEATQRLGDDLSDAGVVVLGDLAVAHLQGGSREQGVHVVQEFATAAAARTTTMGRSRASAIASLLPTSERDLAEHLKELAA</sequence>
<evidence type="ECO:0000313" key="2">
    <source>
        <dbReference type="EMBL" id="XDV61540.1"/>
    </source>
</evidence>
<dbReference type="SUPFAM" id="SSF47413">
    <property type="entry name" value="lambda repressor-like DNA-binding domains"/>
    <property type="match status" value="1"/>
</dbReference>
<reference evidence="2" key="1">
    <citation type="submission" date="2024-08" db="EMBL/GenBank/DDBJ databases">
        <authorList>
            <person name="Yu S.T."/>
        </authorList>
    </citation>
    <scope>NUCLEOTIDE SEQUENCE</scope>
    <source>
        <strain evidence="2">R33</strain>
    </source>
</reference>
<dbReference type="RefSeq" id="WP_369776313.1">
    <property type="nucleotide sequence ID" value="NZ_CP165727.1"/>
</dbReference>
<dbReference type="InterPro" id="IPR011990">
    <property type="entry name" value="TPR-like_helical_dom_sf"/>
</dbReference>
<protein>
    <submittedName>
        <fullName evidence="2">Helix-turn-helix transcriptional regulator</fullName>
    </submittedName>
</protein>
<dbReference type="InterPro" id="IPR001387">
    <property type="entry name" value="Cro/C1-type_HTH"/>
</dbReference>
<dbReference type="PROSITE" id="PS50943">
    <property type="entry name" value="HTH_CROC1"/>
    <property type="match status" value="1"/>
</dbReference>
<proteinExistence type="predicted"/>
<name>A0AB39XWG4_9ACTN</name>
<dbReference type="AlphaFoldDB" id="A0AB39XWG4"/>
<dbReference type="CDD" id="cd00093">
    <property type="entry name" value="HTH_XRE"/>
    <property type="match status" value="1"/>
</dbReference>
<accession>A0AB39XWG4</accession>
<dbReference type="Pfam" id="PF13560">
    <property type="entry name" value="HTH_31"/>
    <property type="match status" value="1"/>
</dbReference>
<feature type="domain" description="HTH cro/C1-type" evidence="1">
    <location>
        <begin position="37"/>
        <end position="71"/>
    </location>
</feature>
<dbReference type="EMBL" id="CP165727">
    <property type="protein sequence ID" value="XDV61540.1"/>
    <property type="molecule type" value="Genomic_DNA"/>
</dbReference>
<evidence type="ECO:0000259" key="1">
    <source>
        <dbReference type="PROSITE" id="PS50943"/>
    </source>
</evidence>
<dbReference type="InterPro" id="IPR010982">
    <property type="entry name" value="Lambda_DNA-bd_dom_sf"/>
</dbReference>
<dbReference type="Gene3D" id="1.10.260.40">
    <property type="entry name" value="lambda repressor-like DNA-binding domains"/>
    <property type="match status" value="1"/>
</dbReference>